<dbReference type="PANTHER" id="PTHR30217">
    <property type="entry name" value="PEPTIDASE U32 FAMILY"/>
    <property type="match status" value="1"/>
</dbReference>
<evidence type="ECO:0000313" key="1">
    <source>
        <dbReference type="EMBL" id="BBC78087.1"/>
    </source>
</evidence>
<evidence type="ECO:0008006" key="3">
    <source>
        <dbReference type="Google" id="ProtNLM"/>
    </source>
</evidence>
<protein>
    <recommendedName>
        <fullName evidence="3">Peptidase</fullName>
    </recommendedName>
</protein>
<proteinExistence type="predicted"/>
<accession>A0A2Z5ZC91</accession>
<dbReference type="Pfam" id="PF01136">
    <property type="entry name" value="Peptidase_U32"/>
    <property type="match status" value="1"/>
</dbReference>
<name>A0A2Z5ZC91_9CAUD</name>
<dbReference type="RefSeq" id="YP_010090734.1">
    <property type="nucleotide sequence ID" value="NC_055721.1"/>
</dbReference>
<evidence type="ECO:0000313" key="2">
    <source>
        <dbReference type="Proteomes" id="UP000250157"/>
    </source>
</evidence>
<keyword evidence="2" id="KW-1185">Reference proteome</keyword>
<dbReference type="InterPro" id="IPR051454">
    <property type="entry name" value="RNA/ubiquinone_mod_enzymes"/>
</dbReference>
<dbReference type="PANTHER" id="PTHR30217:SF10">
    <property type="entry name" value="23S RRNA 5-HYDROXYCYTIDINE C2501 SYNTHASE"/>
    <property type="match status" value="1"/>
</dbReference>
<dbReference type="GeneID" id="65108226"/>
<dbReference type="EMBL" id="LC371242">
    <property type="protein sequence ID" value="BBC78087.1"/>
    <property type="molecule type" value="Genomic_DNA"/>
</dbReference>
<dbReference type="Proteomes" id="UP000250157">
    <property type="component" value="Segment"/>
</dbReference>
<dbReference type="KEGG" id="vg:65108226"/>
<dbReference type="InterPro" id="IPR001539">
    <property type="entry name" value="Peptidase_U32"/>
</dbReference>
<organism evidence="1 2">
    <name type="scientific">Escherichia phage EcS1</name>
    <dbReference type="NCBI Taxonomy" id="2083276"/>
    <lineage>
        <taxon>Viruses</taxon>
        <taxon>Duplodnaviria</taxon>
        <taxon>Heunggongvirae</taxon>
        <taxon>Uroviricota</taxon>
        <taxon>Caudoviricetes</taxon>
        <taxon>Pantevenvirales</taxon>
        <taxon>Straboviridae</taxon>
        <taxon>Tevenvirinae</taxon>
        <taxon>Kagamiyamavirus</taxon>
        <taxon>Kagamiyamavirus ecs1</taxon>
    </lineage>
</organism>
<reference evidence="1 2" key="1">
    <citation type="submission" date="2018-02" db="EMBL/GenBank/DDBJ databases">
        <title>Full genome sequencing of a novel polyvalent bacteriophage as one of T4-Family member.</title>
        <authorList>
            <person name="Kawasaki T."/>
            <person name="Saad A.M."/>
            <person name="Yamada T."/>
        </authorList>
    </citation>
    <scope>NUCLEOTIDE SEQUENCE [LARGE SCALE GENOMIC DNA]</scope>
    <source>
        <strain evidence="1 2">EcS1</strain>
    </source>
</reference>
<sequence length="391" mass="45367">MKMQKQTFKIGTNFDLALLDKIVELNAKNPDSLINEVYGSTREMAFVAARPDFRLPDVKNSQLEEYVARCNELGICFNYTFNSINPGSKRELDDWKKVAIQEYVQYLWSIGVYRITVANPIVMQIVREVNTEIEFEISTILHVDAVTQIKYLHEQYNIKKVCCGIHKNRSVSFLKQAAKYCNEAGIIFEILVNEFCSNAGKGYTTHCSYRDSCYIFHSTDITSEDAQKLDGYPMQHCIKARDTDPFNWLRTRFVRPQDLALYRDIGITQFKVSGRTGSTEYIMKVLEAYSSEHFEGNLLELWKPLETIYTNESEVDYQHTVNIETSLLDGFLKKRWFKHPDFDCANEVCGSTCTYCERYYKRQLSKNDMPLNSIQIVSITDNADDAMRYPE</sequence>